<gene>
    <name evidence="1" type="ORF">SAMN05216581_1441</name>
</gene>
<proteinExistence type="predicted"/>
<organism evidence="1 2">
    <name type="scientific">Pseudomonas asplenii</name>
    <dbReference type="NCBI Taxonomy" id="53407"/>
    <lineage>
        <taxon>Bacteria</taxon>
        <taxon>Pseudomonadati</taxon>
        <taxon>Pseudomonadota</taxon>
        <taxon>Gammaproteobacteria</taxon>
        <taxon>Pseudomonadales</taxon>
        <taxon>Pseudomonadaceae</taxon>
        <taxon>Pseudomonas</taxon>
    </lineage>
</organism>
<protein>
    <submittedName>
        <fullName evidence="1">Uncharacterized protein</fullName>
    </submittedName>
</protein>
<dbReference type="AlphaFoldDB" id="A0A1H6MVG6"/>
<dbReference type="EMBL" id="LT629972">
    <property type="protein sequence ID" value="SEI03618.1"/>
    <property type="molecule type" value="Genomic_DNA"/>
</dbReference>
<evidence type="ECO:0000313" key="2">
    <source>
        <dbReference type="Proteomes" id="UP000182272"/>
    </source>
</evidence>
<reference evidence="1 2" key="1">
    <citation type="submission" date="2016-10" db="EMBL/GenBank/DDBJ databases">
        <authorList>
            <person name="de Groot N.N."/>
        </authorList>
    </citation>
    <scope>NUCLEOTIDE SEQUENCE [LARGE SCALE GENOMIC DNA]</scope>
    <source>
        <strain evidence="1 2">LMG 2158</strain>
    </source>
</reference>
<name>A0A1H6MVG6_9PSED</name>
<dbReference type="RefSeq" id="WP_029530534.1">
    <property type="nucleotide sequence ID" value="NZ_LT629972.1"/>
</dbReference>
<evidence type="ECO:0000313" key="1">
    <source>
        <dbReference type="EMBL" id="SEI03618.1"/>
    </source>
</evidence>
<accession>A0A1H6MVG6</accession>
<dbReference type="OrthoDB" id="7000131at2"/>
<dbReference type="Proteomes" id="UP000182272">
    <property type="component" value="Chromosome I"/>
</dbReference>
<sequence>MSGVLILPHSILDIAASPGFNALQSKGRQDLRSLRDEAISSGAHVYLVLWRSGEWVLLGVNVTTGDRHWRSEQLVPQLQLLTEVFEVMRQRSKTGDFLQWLELGEKPALH</sequence>